<feature type="compositionally biased region" description="Basic residues" evidence="1">
    <location>
        <begin position="1"/>
        <end position="24"/>
    </location>
</feature>
<dbReference type="EMBL" id="JAHQIW010007505">
    <property type="protein sequence ID" value="KAJ1375081.1"/>
    <property type="molecule type" value="Genomic_DNA"/>
</dbReference>
<protein>
    <submittedName>
        <fullName evidence="2">Uncharacterized protein</fullName>
    </submittedName>
</protein>
<accession>A0AAD5WMG3</accession>
<reference evidence="2" key="1">
    <citation type="submission" date="2021-06" db="EMBL/GenBank/DDBJ databases">
        <title>Parelaphostrongylus tenuis whole genome reference sequence.</title>
        <authorList>
            <person name="Garwood T.J."/>
            <person name="Larsen P.A."/>
            <person name="Fountain-Jones N.M."/>
            <person name="Garbe J.R."/>
            <person name="Macchietto M.G."/>
            <person name="Kania S.A."/>
            <person name="Gerhold R.W."/>
            <person name="Richards J.E."/>
            <person name="Wolf T.M."/>
        </authorList>
    </citation>
    <scope>NUCLEOTIDE SEQUENCE</scope>
    <source>
        <strain evidence="2">MNPRO001-30</strain>
        <tissue evidence="2">Meninges</tissue>
    </source>
</reference>
<evidence type="ECO:0000313" key="3">
    <source>
        <dbReference type="Proteomes" id="UP001196413"/>
    </source>
</evidence>
<organism evidence="2 3">
    <name type="scientific">Parelaphostrongylus tenuis</name>
    <name type="common">Meningeal worm</name>
    <dbReference type="NCBI Taxonomy" id="148309"/>
    <lineage>
        <taxon>Eukaryota</taxon>
        <taxon>Metazoa</taxon>
        <taxon>Ecdysozoa</taxon>
        <taxon>Nematoda</taxon>
        <taxon>Chromadorea</taxon>
        <taxon>Rhabditida</taxon>
        <taxon>Rhabditina</taxon>
        <taxon>Rhabditomorpha</taxon>
        <taxon>Strongyloidea</taxon>
        <taxon>Metastrongylidae</taxon>
        <taxon>Parelaphostrongylus</taxon>
    </lineage>
</organism>
<name>A0AAD5WMG3_PARTN</name>
<comment type="caution">
    <text evidence="2">The sequence shown here is derived from an EMBL/GenBank/DDBJ whole genome shotgun (WGS) entry which is preliminary data.</text>
</comment>
<evidence type="ECO:0000256" key="1">
    <source>
        <dbReference type="SAM" id="MobiDB-lite"/>
    </source>
</evidence>
<feature type="region of interest" description="Disordered" evidence="1">
    <location>
        <begin position="1"/>
        <end position="103"/>
    </location>
</feature>
<proteinExistence type="predicted"/>
<dbReference type="AlphaFoldDB" id="A0AAD5WMG3"/>
<dbReference type="Proteomes" id="UP001196413">
    <property type="component" value="Unassembled WGS sequence"/>
</dbReference>
<sequence length="456" mass="51850">MGRDKPRKAKRSSKSTKVAKRKAVRVKEEDAKSTSPPSDVGFYGVQGDGTAPPSPGSKPVPLFQVSRLNRDMASEEATPPKRRAILNPTNGDADENGEPQDPQDHLRELSARALNGMTSTDFRDRMLSSLRTYKAMSTLDAGTRPVFQPYLRRNLLYHMAFADRPTPPYTFGEGEPPLVWPRRPRVHVVCKDVEERQRHLSELIEALMMRSSIEEEIKGREEFRNFRFSIKTLAEFRRTKNVQVLYRSVAYRRSLRARGLAVPSTTESHPVYVNGNSNLDSALCQSPLLEDTATLSFRMVCHHLLEGERLAKVQVYTVQQKGEIFSRAERLPSATFTVSVNVPVQPVSIDVPTIVSDCDLRIYVLVRVDVTTNMKGIHVVGHHLRHLPNRVLRADNVNHDDPVSFEVSHCCNSLFFNQKSILFVRSHREETIPLVVQEIFMRELAICRKLTFLQLR</sequence>
<gene>
    <name evidence="2" type="ORF">KIN20_038319</name>
</gene>
<keyword evidence="3" id="KW-1185">Reference proteome</keyword>
<evidence type="ECO:0000313" key="2">
    <source>
        <dbReference type="EMBL" id="KAJ1375081.1"/>
    </source>
</evidence>